<proteinExistence type="predicted"/>
<feature type="region of interest" description="Disordered" evidence="1">
    <location>
        <begin position="1"/>
        <end position="73"/>
    </location>
</feature>
<reference evidence="3" key="1">
    <citation type="submission" date="2016-10" db="EMBL/GenBank/DDBJ databases">
        <authorList>
            <person name="Varghese N."/>
            <person name="Submissions S."/>
        </authorList>
    </citation>
    <scope>NUCLEOTIDE SEQUENCE [LARGE SCALE GENOMIC DNA]</scope>
    <source>
        <strain evidence="3">IBRC-M 10403</strain>
    </source>
</reference>
<dbReference type="Proteomes" id="UP000199501">
    <property type="component" value="Unassembled WGS sequence"/>
</dbReference>
<gene>
    <name evidence="2" type="ORF">SAMN05216174_102401</name>
</gene>
<keyword evidence="3" id="KW-1185">Reference proteome</keyword>
<feature type="compositionally biased region" description="Pro residues" evidence="1">
    <location>
        <begin position="12"/>
        <end position="27"/>
    </location>
</feature>
<dbReference type="InterPro" id="IPR032724">
    <property type="entry name" value="SCP1.201-like"/>
</dbReference>
<name>A0A1G6M7E0_9PSEU</name>
<organism evidence="2 3">
    <name type="scientific">Actinokineospora iranica</name>
    <dbReference type="NCBI Taxonomy" id="1271860"/>
    <lineage>
        <taxon>Bacteria</taxon>
        <taxon>Bacillati</taxon>
        <taxon>Actinomycetota</taxon>
        <taxon>Actinomycetes</taxon>
        <taxon>Pseudonocardiales</taxon>
        <taxon>Pseudonocardiaceae</taxon>
        <taxon>Actinokineospora</taxon>
    </lineage>
</organism>
<evidence type="ECO:0000256" key="1">
    <source>
        <dbReference type="SAM" id="MobiDB-lite"/>
    </source>
</evidence>
<dbReference type="OrthoDB" id="3370651at2"/>
<evidence type="ECO:0000313" key="2">
    <source>
        <dbReference type="EMBL" id="SDC51224.1"/>
    </source>
</evidence>
<dbReference type="Pfam" id="PF14428">
    <property type="entry name" value="DddA-like"/>
    <property type="match status" value="1"/>
</dbReference>
<dbReference type="RefSeq" id="WP_091449149.1">
    <property type="nucleotide sequence ID" value="NZ_FMZZ01000002.1"/>
</dbReference>
<dbReference type="AlphaFoldDB" id="A0A1G6M7E0"/>
<protein>
    <submittedName>
        <fullName evidence="2">SCP1.201-like deaminase</fullName>
    </submittedName>
</protein>
<dbReference type="STRING" id="1271860.SAMN05216174_102401"/>
<sequence length="165" mass="18406">MIGNRLANPGPSNAPTPTTAPRPPPAPANVTREQVERLRAELPPTVKTRSGQKTHGRWIDPNGNVHNEVSGKDDKYQAVEDYFDEIKVSQRPMRSADVEMKPAVHMRKNDIRSATLIINNRPCFGKFGCNALVPVLLPEGYTLTIYDPDGFQRTYHGGKTSLWFP</sequence>
<evidence type="ECO:0000313" key="3">
    <source>
        <dbReference type="Proteomes" id="UP000199501"/>
    </source>
</evidence>
<dbReference type="EMBL" id="FMZZ01000002">
    <property type="protein sequence ID" value="SDC51224.1"/>
    <property type="molecule type" value="Genomic_DNA"/>
</dbReference>
<accession>A0A1G6M7E0</accession>